<feature type="compositionally biased region" description="Basic and acidic residues" evidence="1">
    <location>
        <begin position="159"/>
        <end position="168"/>
    </location>
</feature>
<feature type="compositionally biased region" description="Basic residues" evidence="1">
    <location>
        <begin position="38"/>
        <end position="57"/>
    </location>
</feature>
<evidence type="ECO:0000256" key="1">
    <source>
        <dbReference type="SAM" id="MobiDB-lite"/>
    </source>
</evidence>
<dbReference type="AlphaFoldDB" id="C4J6I4"/>
<dbReference type="EMBL" id="BT086431">
    <property type="protein sequence ID" value="ACR36784.1"/>
    <property type="molecule type" value="mRNA"/>
</dbReference>
<organism evidence="2">
    <name type="scientific">Zea mays</name>
    <name type="common">Maize</name>
    <dbReference type="NCBI Taxonomy" id="4577"/>
    <lineage>
        <taxon>Eukaryota</taxon>
        <taxon>Viridiplantae</taxon>
        <taxon>Streptophyta</taxon>
        <taxon>Embryophyta</taxon>
        <taxon>Tracheophyta</taxon>
        <taxon>Spermatophyta</taxon>
        <taxon>Magnoliopsida</taxon>
        <taxon>Liliopsida</taxon>
        <taxon>Poales</taxon>
        <taxon>Poaceae</taxon>
        <taxon>PACMAD clade</taxon>
        <taxon>Panicoideae</taxon>
        <taxon>Andropogonodae</taxon>
        <taxon>Andropogoneae</taxon>
        <taxon>Tripsacinae</taxon>
        <taxon>Zea</taxon>
    </lineage>
</organism>
<feature type="compositionally biased region" description="Low complexity" evidence="1">
    <location>
        <begin position="83"/>
        <end position="92"/>
    </location>
</feature>
<feature type="compositionally biased region" description="Basic residues" evidence="1">
    <location>
        <begin position="1"/>
        <end position="21"/>
    </location>
</feature>
<feature type="region of interest" description="Disordered" evidence="1">
    <location>
        <begin position="1"/>
        <end position="168"/>
    </location>
</feature>
<accession>C4J6I4</accession>
<evidence type="ECO:0000313" key="2">
    <source>
        <dbReference type="EMBL" id="ACR36784.1"/>
    </source>
</evidence>
<proteinExistence type="evidence at transcript level"/>
<feature type="compositionally biased region" description="Low complexity" evidence="1">
    <location>
        <begin position="62"/>
        <end position="72"/>
    </location>
</feature>
<name>C4J6I4_MAIZE</name>
<sequence>MPPPRLRARLSRHQPRRHRVRAVAQRAGHVRDAVRSAHERRRAQQHQHAPGRAHGRRPAPPLRLQARLRGPGVSNAYQRRAEAAPAGAPGTARHPRRGSPREGAPCRPARVTDVRGASREGRPGVRVGSAGQRVGPDGTQLHLRHDVGAQGGGALPPRDLLDHARLAH</sequence>
<reference evidence="2" key="1">
    <citation type="journal article" date="2009" name="PLoS Genet.">
        <title>Sequencing, mapping, and analysis of 27,455 maize full-length cDNAs.</title>
        <authorList>
            <person name="Soderlund C."/>
            <person name="Descour A."/>
            <person name="Kudrna D."/>
            <person name="Bomhoff M."/>
            <person name="Boyd L."/>
            <person name="Currie J."/>
            <person name="Angelova A."/>
            <person name="Collura K."/>
            <person name="Wissotski M."/>
            <person name="Ashley E."/>
            <person name="Morrow D."/>
            <person name="Fernandes J."/>
            <person name="Walbot V."/>
            <person name="Yu Y."/>
        </authorList>
    </citation>
    <scope>NUCLEOTIDE SEQUENCE</scope>
    <source>
        <strain evidence="2">B73</strain>
    </source>
</reference>
<protein>
    <submittedName>
        <fullName evidence="2">Uncharacterized protein</fullName>
    </submittedName>
</protein>
<feature type="compositionally biased region" description="Basic and acidic residues" evidence="1">
    <location>
        <begin position="110"/>
        <end position="123"/>
    </location>
</feature>